<evidence type="ECO:0000313" key="2">
    <source>
        <dbReference type="EMBL" id="JAE22505.1"/>
    </source>
</evidence>
<dbReference type="EMBL" id="GBRH01175391">
    <property type="protein sequence ID" value="JAE22505.1"/>
    <property type="molecule type" value="Transcribed_RNA"/>
</dbReference>
<feature type="transmembrane region" description="Helical" evidence="1">
    <location>
        <begin position="14"/>
        <end position="37"/>
    </location>
</feature>
<keyword evidence="1" id="KW-1133">Transmembrane helix</keyword>
<dbReference type="AlphaFoldDB" id="A0A0A9GBQ4"/>
<keyword evidence="1" id="KW-0812">Transmembrane</keyword>
<reference evidence="2" key="1">
    <citation type="submission" date="2014-09" db="EMBL/GenBank/DDBJ databases">
        <authorList>
            <person name="Magalhaes I.L.F."/>
            <person name="Oliveira U."/>
            <person name="Santos F.R."/>
            <person name="Vidigal T.H.D.A."/>
            <person name="Brescovit A.D."/>
            <person name="Santos A.J."/>
        </authorList>
    </citation>
    <scope>NUCLEOTIDE SEQUENCE</scope>
    <source>
        <tissue evidence="2">Shoot tissue taken approximately 20 cm above the soil surface</tissue>
    </source>
</reference>
<organism evidence="2">
    <name type="scientific">Arundo donax</name>
    <name type="common">Giant reed</name>
    <name type="synonym">Donax arundinaceus</name>
    <dbReference type="NCBI Taxonomy" id="35708"/>
    <lineage>
        <taxon>Eukaryota</taxon>
        <taxon>Viridiplantae</taxon>
        <taxon>Streptophyta</taxon>
        <taxon>Embryophyta</taxon>
        <taxon>Tracheophyta</taxon>
        <taxon>Spermatophyta</taxon>
        <taxon>Magnoliopsida</taxon>
        <taxon>Liliopsida</taxon>
        <taxon>Poales</taxon>
        <taxon>Poaceae</taxon>
        <taxon>PACMAD clade</taxon>
        <taxon>Arundinoideae</taxon>
        <taxon>Arundineae</taxon>
        <taxon>Arundo</taxon>
    </lineage>
</organism>
<accession>A0A0A9GBQ4</accession>
<evidence type="ECO:0000256" key="1">
    <source>
        <dbReference type="SAM" id="Phobius"/>
    </source>
</evidence>
<protein>
    <submittedName>
        <fullName evidence="2">CIPK9</fullName>
    </submittedName>
</protein>
<reference evidence="2" key="2">
    <citation type="journal article" date="2015" name="Data Brief">
        <title>Shoot transcriptome of the giant reed, Arundo donax.</title>
        <authorList>
            <person name="Barrero R.A."/>
            <person name="Guerrero F.D."/>
            <person name="Moolhuijzen P."/>
            <person name="Goolsby J.A."/>
            <person name="Tidwell J."/>
            <person name="Bellgard S.E."/>
            <person name="Bellgard M.I."/>
        </authorList>
    </citation>
    <scope>NUCLEOTIDE SEQUENCE</scope>
    <source>
        <tissue evidence="2">Shoot tissue taken approximately 20 cm above the soil surface</tissue>
    </source>
</reference>
<sequence length="49" mass="5714">MYIFDLLAITSCNWTTLGCLISFIVEISRLICSTILWRRTWLRSSTLMA</sequence>
<proteinExistence type="predicted"/>
<name>A0A0A9GBQ4_ARUDO</name>
<keyword evidence="1" id="KW-0472">Membrane</keyword>